<accession>A0A2S7KMY7</accession>
<protein>
    <recommendedName>
        <fullName evidence="7">Glycerate kinase</fullName>
    </recommendedName>
</protein>
<dbReference type="GO" id="GO:0031388">
    <property type="term" value="P:organic acid phosphorylation"/>
    <property type="evidence" value="ECO:0007669"/>
    <property type="project" value="UniProtKB-UniRule"/>
</dbReference>
<dbReference type="Gene3D" id="3.90.1510.10">
    <property type="entry name" value="Glycerate kinase, domain 2"/>
    <property type="match status" value="1"/>
</dbReference>
<evidence type="ECO:0000256" key="2">
    <source>
        <dbReference type="ARBA" id="ARBA00022679"/>
    </source>
</evidence>
<dbReference type="OrthoDB" id="9774290at2"/>
<dbReference type="Pfam" id="PF02595">
    <property type="entry name" value="Gly_kinase"/>
    <property type="match status" value="1"/>
</dbReference>
<organism evidence="5 6">
    <name type="scientific">Aureitalea marina</name>
    <dbReference type="NCBI Taxonomy" id="930804"/>
    <lineage>
        <taxon>Bacteria</taxon>
        <taxon>Pseudomonadati</taxon>
        <taxon>Bacteroidota</taxon>
        <taxon>Flavobacteriia</taxon>
        <taxon>Flavobacteriales</taxon>
        <taxon>Flavobacteriaceae</taxon>
        <taxon>Aureitalea</taxon>
    </lineage>
</organism>
<evidence type="ECO:0000313" key="6">
    <source>
        <dbReference type="Proteomes" id="UP000239800"/>
    </source>
</evidence>
<evidence type="ECO:0000313" key="5">
    <source>
        <dbReference type="EMBL" id="PQB03996.1"/>
    </source>
</evidence>
<dbReference type="PANTHER" id="PTHR21599:SF0">
    <property type="entry name" value="GLYCERATE KINASE"/>
    <property type="match status" value="1"/>
</dbReference>
<evidence type="ECO:0000256" key="3">
    <source>
        <dbReference type="ARBA" id="ARBA00022777"/>
    </source>
</evidence>
<proteinExistence type="inferred from homology"/>
<dbReference type="AlphaFoldDB" id="A0A2S7KMY7"/>
<dbReference type="PANTHER" id="PTHR21599">
    <property type="entry name" value="GLYCERATE KINASE"/>
    <property type="match status" value="1"/>
</dbReference>
<dbReference type="SUPFAM" id="SSF110738">
    <property type="entry name" value="Glycerate kinase I"/>
    <property type="match status" value="1"/>
</dbReference>
<dbReference type="InterPro" id="IPR018197">
    <property type="entry name" value="Glycerate_kinase_RE-like"/>
</dbReference>
<evidence type="ECO:0000256" key="1">
    <source>
        <dbReference type="ARBA" id="ARBA00006284"/>
    </source>
</evidence>
<keyword evidence="2 4" id="KW-0808">Transferase</keyword>
<dbReference type="PIRSF" id="PIRSF006078">
    <property type="entry name" value="GlxK"/>
    <property type="match status" value="1"/>
</dbReference>
<evidence type="ECO:0008006" key="7">
    <source>
        <dbReference type="Google" id="ProtNLM"/>
    </source>
</evidence>
<dbReference type="Proteomes" id="UP000239800">
    <property type="component" value="Unassembled WGS sequence"/>
</dbReference>
<dbReference type="RefSeq" id="WP_104811921.1">
    <property type="nucleotide sequence ID" value="NZ_MQUB01000001.1"/>
</dbReference>
<gene>
    <name evidence="5" type="ORF">BST85_03080</name>
</gene>
<keyword evidence="3 4" id="KW-0418">Kinase</keyword>
<dbReference type="InterPro" id="IPR004381">
    <property type="entry name" value="Glycerate_kinase"/>
</dbReference>
<name>A0A2S7KMY7_9FLAO</name>
<sequence length="376" mass="40324">MHIAVVPDKYKGCLTAEEVGEAIISGVRDYDPMASCHPFYISDGGDGFLDAIQRYRPELRRISVPTVNAMGQSITGTYLVNQVERTAYFELASASGLASLNPNRLDVVNASTYGTGLEIAHALKQGVENIIIGLGGSATNDLGQGIARALGYRLFNEEGEELKPGLLSLKQVHHIKSPQTSLEKLNWTVINDVDNPLLGPEGATRVYGPQKGVTPELIDPIEKGIAHLATLFEELSEKEVRDIPGSGAAGGTAFGLMSLFKADSVQGSPFLLELTGFSNLLSSGEIDAVITGEGKMDTQTAYGKLIAGVAKVSGEYEVPVGAICGMIQEDLDWEQLGLNAALSISELNPDPRYSYHHAADLIRQQTKLLIEQLLDN</sequence>
<comment type="similarity">
    <text evidence="1 4">Belongs to the glycerate kinase type-1 family.</text>
</comment>
<dbReference type="InterPro" id="IPR018193">
    <property type="entry name" value="Glyc_kinase_flavodox-like_fold"/>
</dbReference>
<dbReference type="GO" id="GO:0008887">
    <property type="term" value="F:glycerate kinase activity"/>
    <property type="evidence" value="ECO:0007669"/>
    <property type="project" value="UniProtKB-UniRule"/>
</dbReference>
<evidence type="ECO:0000256" key="4">
    <source>
        <dbReference type="PIRNR" id="PIRNR006078"/>
    </source>
</evidence>
<keyword evidence="6" id="KW-1185">Reference proteome</keyword>
<dbReference type="InterPro" id="IPR036129">
    <property type="entry name" value="Glycerate_kinase_sf"/>
</dbReference>
<dbReference type="Gene3D" id="3.40.50.10350">
    <property type="entry name" value="Glycerate kinase, domain 1"/>
    <property type="match status" value="1"/>
</dbReference>
<comment type="caution">
    <text evidence="5">The sequence shown here is derived from an EMBL/GenBank/DDBJ whole genome shotgun (WGS) entry which is preliminary data.</text>
</comment>
<reference evidence="5 6" key="1">
    <citation type="submission" date="2016-11" db="EMBL/GenBank/DDBJ databases">
        <title>Trade-off between light-utilization and light-protection in marine flavobacteria.</title>
        <authorList>
            <person name="Kumagai Y."/>
        </authorList>
    </citation>
    <scope>NUCLEOTIDE SEQUENCE [LARGE SCALE GENOMIC DNA]</scope>
    <source>
        <strain evidence="5 6">NBRC 107741</strain>
    </source>
</reference>
<dbReference type="NCBIfam" id="TIGR00045">
    <property type="entry name" value="glycerate kinase"/>
    <property type="match status" value="1"/>
</dbReference>
<dbReference type="EMBL" id="MQUB01000001">
    <property type="protein sequence ID" value="PQB03996.1"/>
    <property type="molecule type" value="Genomic_DNA"/>
</dbReference>